<name>A0A2T4D3P3_9GAMM</name>
<dbReference type="EMBL" id="PYVF01000064">
    <property type="protein sequence ID" value="PTB88423.1"/>
    <property type="molecule type" value="Genomic_DNA"/>
</dbReference>
<evidence type="ECO:0000313" key="1">
    <source>
        <dbReference type="EMBL" id="PTB88403.1"/>
    </source>
</evidence>
<evidence type="ECO:0000313" key="2">
    <source>
        <dbReference type="EMBL" id="PTB88423.1"/>
    </source>
</evidence>
<dbReference type="EMBL" id="PYVG01000064">
    <property type="protein sequence ID" value="PTB88403.1"/>
    <property type="molecule type" value="Genomic_DNA"/>
</dbReference>
<comment type="caution">
    <text evidence="2">The sequence shown here is derived from an EMBL/GenBank/DDBJ whole genome shotgun (WGS) entry which is preliminary data.</text>
</comment>
<dbReference type="Proteomes" id="UP000241514">
    <property type="component" value="Unassembled WGS sequence"/>
</dbReference>
<sequence>MIFVQMIELVLLRLLEYNRLCKYRFLGIVHQGIQVQVLKRNYYHLVGSLWGIALERGHAK</sequence>
<proteinExistence type="predicted"/>
<organism evidence="2 4">
    <name type="scientific">Pseudidiomarina aestuarii</name>
    <dbReference type="NCBI Taxonomy" id="624146"/>
    <lineage>
        <taxon>Bacteria</taxon>
        <taxon>Pseudomonadati</taxon>
        <taxon>Pseudomonadota</taxon>
        <taxon>Gammaproteobacteria</taxon>
        <taxon>Alteromonadales</taxon>
        <taxon>Idiomarinaceae</taxon>
        <taxon>Pseudidiomarina</taxon>
    </lineage>
</organism>
<gene>
    <name evidence="2" type="ORF">C9927_04185</name>
    <name evidence="1" type="ORF">C9928_06355</name>
</gene>
<reference evidence="3 4" key="1">
    <citation type="submission" date="2018-03" db="EMBL/GenBank/DDBJ databases">
        <title>Cross-interface Injection: A General Nanoliter Liquid Handling Method Applied to Single Cells Genome Amplification Automated Nanoliter Liquid Handling Applied to Single Cell Multiple Displacement Amplification.</title>
        <authorList>
            <person name="Yun J."/>
            <person name="Xu P."/>
            <person name="Xu J."/>
            <person name="Dai X."/>
            <person name="Wang Y."/>
            <person name="Zheng X."/>
            <person name="Cao C."/>
            <person name="Yi Q."/>
            <person name="Zhu Y."/>
            <person name="Wang L."/>
            <person name="Dong Z."/>
            <person name="Huang Y."/>
            <person name="Huang L."/>
            <person name="Du W."/>
        </authorList>
    </citation>
    <scope>NUCLEOTIDE SEQUENCE [LARGE SCALE GENOMIC DNA]</scope>
    <source>
        <strain evidence="2 4">A12-4</strain>
        <strain evidence="1 3">A9-4</strain>
    </source>
</reference>
<evidence type="ECO:0000313" key="4">
    <source>
        <dbReference type="Proteomes" id="UP000242087"/>
    </source>
</evidence>
<accession>A0A2T4D3P3</accession>
<dbReference type="AlphaFoldDB" id="A0A2T4D3P3"/>
<dbReference type="Proteomes" id="UP000242087">
    <property type="component" value="Unassembled WGS sequence"/>
</dbReference>
<protein>
    <submittedName>
        <fullName evidence="2">Uncharacterized protein</fullName>
    </submittedName>
</protein>
<evidence type="ECO:0000313" key="3">
    <source>
        <dbReference type="Proteomes" id="UP000241514"/>
    </source>
</evidence>